<dbReference type="Pfam" id="PF00069">
    <property type="entry name" value="Pkinase"/>
    <property type="match status" value="1"/>
</dbReference>
<dbReference type="EC" id="2.7.11.22" evidence="4"/>
<dbReference type="Proteomes" id="UP000694867">
    <property type="component" value="Unplaced"/>
</dbReference>
<keyword evidence="19" id="KW-1185">Reference proteome</keyword>
<dbReference type="GO" id="GO:0004693">
    <property type="term" value="F:cyclin-dependent protein serine/threonine kinase activity"/>
    <property type="evidence" value="ECO:0007669"/>
    <property type="project" value="UniProtKB-EC"/>
</dbReference>
<dbReference type="GeneID" id="100902378"/>
<keyword evidence="8 20" id="KW-0418">Kinase</keyword>
<comment type="catalytic activity">
    <reaction evidence="14">
        <text>L-seryl-[protein] + ATP = O-phospho-L-seryl-[protein] + ADP + H(+)</text>
        <dbReference type="Rhea" id="RHEA:17989"/>
        <dbReference type="Rhea" id="RHEA-COMP:9863"/>
        <dbReference type="Rhea" id="RHEA-COMP:11604"/>
        <dbReference type="ChEBI" id="CHEBI:15378"/>
        <dbReference type="ChEBI" id="CHEBI:29999"/>
        <dbReference type="ChEBI" id="CHEBI:30616"/>
        <dbReference type="ChEBI" id="CHEBI:83421"/>
        <dbReference type="ChEBI" id="CHEBI:456216"/>
        <dbReference type="EC" id="2.7.11.22"/>
    </reaction>
</comment>
<feature type="compositionally biased region" description="Basic residues" evidence="17">
    <location>
        <begin position="1"/>
        <end position="20"/>
    </location>
</feature>
<dbReference type="CDD" id="cd07864">
    <property type="entry name" value="STKc_CDK12"/>
    <property type="match status" value="1"/>
</dbReference>
<comment type="similarity">
    <text evidence="2">Belongs to the protein kinase superfamily. CMGC Ser/Thr protein kinase family. CDC2/CDKX subfamily.</text>
</comment>
<feature type="compositionally biased region" description="Low complexity" evidence="17">
    <location>
        <begin position="280"/>
        <end position="294"/>
    </location>
</feature>
<feature type="compositionally biased region" description="Basic and acidic residues" evidence="17">
    <location>
        <begin position="353"/>
        <end position="368"/>
    </location>
</feature>
<dbReference type="RefSeq" id="XP_003748175.1">
    <property type="nucleotide sequence ID" value="XM_003748127.2"/>
</dbReference>
<dbReference type="FunFam" id="1.10.510.10:FF:000415">
    <property type="entry name" value="CMGC/CDK/CRK7 protein kinase, variant"/>
    <property type="match status" value="1"/>
</dbReference>
<dbReference type="SUPFAM" id="SSF56112">
    <property type="entry name" value="Protein kinase-like (PK-like)"/>
    <property type="match status" value="1"/>
</dbReference>
<dbReference type="InterPro" id="IPR008271">
    <property type="entry name" value="Ser/Thr_kinase_AS"/>
</dbReference>
<dbReference type="SMART" id="SM00220">
    <property type="entry name" value="S_TKc"/>
    <property type="match status" value="1"/>
</dbReference>
<sequence length="759" mass="85949">MGKSSHHKKAKKHKKERKRRDKDSREHGRLAEYETVSSGSSLEDEEGVVDSSPDHRGGDRGESKRKSSSRNNNSESSRKHSKRYSPLPSSTPPRSNRYPYDFPYSSSDHRSSNYVSSSSSSRELLPDSYRHQPAGSRYRTVRSPSPLTRPRRTPPVSKKYQSYRDHHTPSPSSYSSRRPRSSSRSRSPANGYRGSSRSVRKSRRSPSPPTPPRRSNHRPRRPSQSLSPVDNPAFSNSFASELRKLPKGKELAKRHTSASASSSSVTAASAGSLPLSSNVAGAAGSALAAASAAAPPLPNQSVPKDDAWQPTSHAQHPQPPLPRSPPPMRAERAPTPPRRGVRELPMPPGISVEDLRRDHSRNTERNGREQNSLATGSMETFRRPTILNRNDSDDDLPNWGERCVDVFDIVQQIGEGTYGQVYKARDRLSGTMVALKKVRMENEKEGFPITAIREIKILRQLNHPSIVNLMEVVTDKSDALDFRKDKGAFYLVFEYMDHDLMGLLESGLVEFKPNHIASFMKQLLEGLSYCHRKNFLHRDIKCSNILMNNQGQIKLADFGLARYYNAEDKDRPYTNKVITLWYRPPELLLGEERYGPSIDVWSCGCILGELFTKEPLFKASQEMQQLDIISQVCGTPTPSVWPRVINLPLFSQFKPKKQHPRKVRQKFCFIPSQALDLLDQMLELDPEKRITAEKALQCPWLCDVQFGDLRPPELPRNQDCHEMWSKRRKRMLRMQEQASHHLEDSNGNNNDTVTLRNGV</sequence>
<gene>
    <name evidence="20" type="primary">LOC100902378</name>
</gene>
<feature type="compositionally biased region" description="Low complexity" evidence="17">
    <location>
        <begin position="257"/>
        <end position="272"/>
    </location>
</feature>
<keyword evidence="7 16" id="KW-0547">Nucleotide-binding</keyword>
<evidence type="ECO:0000256" key="5">
    <source>
        <dbReference type="ARBA" id="ARBA00022527"/>
    </source>
</evidence>
<feature type="compositionally biased region" description="Polar residues" evidence="17">
    <location>
        <begin position="369"/>
        <end position="378"/>
    </location>
</feature>
<accession>A0AAJ6QYR9</accession>
<dbReference type="EC" id="2.7.11.23" evidence="3"/>
<dbReference type="KEGG" id="goe:100902378"/>
<feature type="compositionally biased region" description="Basic and acidic residues" evidence="17">
    <location>
        <begin position="52"/>
        <end position="65"/>
    </location>
</feature>
<evidence type="ECO:0000256" key="7">
    <source>
        <dbReference type="ARBA" id="ARBA00022741"/>
    </source>
</evidence>
<feature type="domain" description="Protein kinase" evidence="18">
    <location>
        <begin position="407"/>
        <end position="701"/>
    </location>
</feature>
<evidence type="ECO:0000259" key="18">
    <source>
        <dbReference type="PROSITE" id="PS50011"/>
    </source>
</evidence>
<dbReference type="CTD" id="51755"/>
<dbReference type="Gene3D" id="1.10.510.10">
    <property type="entry name" value="Transferase(Phosphotransferase) domain 1"/>
    <property type="match status" value="1"/>
</dbReference>
<dbReference type="AlphaFoldDB" id="A0AAJ6QYR9"/>
<comment type="subcellular location">
    <subcellularLocation>
        <location evidence="1">Nucleus</location>
    </subcellularLocation>
</comment>
<evidence type="ECO:0000256" key="13">
    <source>
        <dbReference type="ARBA" id="ARBA00047811"/>
    </source>
</evidence>
<dbReference type="PROSITE" id="PS00108">
    <property type="entry name" value="PROTEIN_KINASE_ST"/>
    <property type="match status" value="1"/>
</dbReference>
<evidence type="ECO:0000256" key="3">
    <source>
        <dbReference type="ARBA" id="ARBA00012409"/>
    </source>
</evidence>
<dbReference type="Gene3D" id="3.30.200.20">
    <property type="entry name" value="Phosphorylase Kinase, domain 1"/>
    <property type="match status" value="1"/>
</dbReference>
<dbReference type="GO" id="GO:0030332">
    <property type="term" value="F:cyclin binding"/>
    <property type="evidence" value="ECO:0007669"/>
    <property type="project" value="TreeGrafter"/>
</dbReference>
<dbReference type="PANTHER" id="PTHR24056">
    <property type="entry name" value="CELL DIVISION PROTEIN KINASE"/>
    <property type="match status" value="1"/>
</dbReference>
<evidence type="ECO:0000256" key="16">
    <source>
        <dbReference type="PROSITE-ProRule" id="PRU10141"/>
    </source>
</evidence>
<dbReference type="PANTHER" id="PTHR24056:SF546">
    <property type="entry name" value="CYCLIN-DEPENDENT KINASE 12"/>
    <property type="match status" value="1"/>
</dbReference>
<evidence type="ECO:0000256" key="17">
    <source>
        <dbReference type="SAM" id="MobiDB-lite"/>
    </source>
</evidence>
<evidence type="ECO:0000256" key="11">
    <source>
        <dbReference type="ARBA" id="ARBA00040213"/>
    </source>
</evidence>
<feature type="region of interest" description="Disordered" evidence="17">
    <location>
        <begin position="736"/>
        <end position="759"/>
    </location>
</feature>
<evidence type="ECO:0000256" key="12">
    <source>
        <dbReference type="ARBA" id="ARBA00041920"/>
    </source>
</evidence>
<dbReference type="PROSITE" id="PS00107">
    <property type="entry name" value="PROTEIN_KINASE_ATP"/>
    <property type="match status" value="1"/>
</dbReference>
<evidence type="ECO:0000256" key="14">
    <source>
        <dbReference type="ARBA" id="ARBA00048367"/>
    </source>
</evidence>
<dbReference type="InterPro" id="IPR050108">
    <property type="entry name" value="CDK"/>
</dbReference>
<dbReference type="PROSITE" id="PS50011">
    <property type="entry name" value="PROTEIN_KINASE_DOM"/>
    <property type="match status" value="1"/>
</dbReference>
<dbReference type="GO" id="GO:0008353">
    <property type="term" value="F:RNA polymerase II CTD heptapeptide repeat kinase activity"/>
    <property type="evidence" value="ECO:0007669"/>
    <property type="project" value="UniProtKB-EC"/>
</dbReference>
<comment type="catalytic activity">
    <reaction evidence="15">
        <text>[DNA-directed RNA polymerase] + ATP = phospho-[DNA-directed RNA polymerase] + ADP + H(+)</text>
        <dbReference type="Rhea" id="RHEA:10216"/>
        <dbReference type="Rhea" id="RHEA-COMP:11321"/>
        <dbReference type="Rhea" id="RHEA-COMP:11322"/>
        <dbReference type="ChEBI" id="CHEBI:15378"/>
        <dbReference type="ChEBI" id="CHEBI:30616"/>
        <dbReference type="ChEBI" id="CHEBI:43176"/>
        <dbReference type="ChEBI" id="CHEBI:68546"/>
        <dbReference type="ChEBI" id="CHEBI:456216"/>
        <dbReference type="EC" id="2.7.11.23"/>
    </reaction>
</comment>
<dbReference type="GO" id="GO:0032968">
    <property type="term" value="P:positive regulation of transcription elongation by RNA polymerase II"/>
    <property type="evidence" value="ECO:0007669"/>
    <property type="project" value="TreeGrafter"/>
</dbReference>
<keyword evidence="9 16" id="KW-0067">ATP-binding</keyword>
<name>A0AAJ6QYR9_9ACAR</name>
<dbReference type="InterPro" id="IPR017441">
    <property type="entry name" value="Protein_kinase_ATP_BS"/>
</dbReference>
<evidence type="ECO:0000256" key="6">
    <source>
        <dbReference type="ARBA" id="ARBA00022679"/>
    </source>
</evidence>
<keyword evidence="5" id="KW-0723">Serine/threonine-protein kinase</keyword>
<dbReference type="FunFam" id="3.30.200.20:FF:000074">
    <property type="entry name" value="cyclin-dependent kinase 12 isoform X2"/>
    <property type="match status" value="1"/>
</dbReference>
<evidence type="ECO:0000256" key="8">
    <source>
        <dbReference type="ARBA" id="ARBA00022777"/>
    </source>
</evidence>
<evidence type="ECO:0000256" key="1">
    <source>
        <dbReference type="ARBA" id="ARBA00004123"/>
    </source>
</evidence>
<feature type="compositionally biased region" description="Low complexity" evidence="17">
    <location>
        <begin position="112"/>
        <end position="121"/>
    </location>
</feature>
<evidence type="ECO:0000256" key="15">
    <source>
        <dbReference type="ARBA" id="ARBA00049280"/>
    </source>
</evidence>
<feature type="compositionally biased region" description="Pro residues" evidence="17">
    <location>
        <begin position="317"/>
        <end position="328"/>
    </location>
</feature>
<evidence type="ECO:0000313" key="19">
    <source>
        <dbReference type="Proteomes" id="UP000694867"/>
    </source>
</evidence>
<reference evidence="20" key="1">
    <citation type="submission" date="2025-08" db="UniProtKB">
        <authorList>
            <consortium name="RefSeq"/>
        </authorList>
    </citation>
    <scope>IDENTIFICATION</scope>
</reference>
<feature type="region of interest" description="Disordered" evidence="17">
    <location>
        <begin position="1"/>
        <end position="380"/>
    </location>
</feature>
<dbReference type="InterPro" id="IPR011009">
    <property type="entry name" value="Kinase-like_dom_sf"/>
</dbReference>
<dbReference type="GO" id="GO:0005524">
    <property type="term" value="F:ATP binding"/>
    <property type="evidence" value="ECO:0007669"/>
    <property type="project" value="UniProtKB-UniRule"/>
</dbReference>
<evidence type="ECO:0000256" key="10">
    <source>
        <dbReference type="ARBA" id="ARBA00023242"/>
    </source>
</evidence>
<evidence type="ECO:0000256" key="4">
    <source>
        <dbReference type="ARBA" id="ARBA00012425"/>
    </source>
</evidence>
<evidence type="ECO:0000256" key="9">
    <source>
        <dbReference type="ARBA" id="ARBA00022840"/>
    </source>
</evidence>
<dbReference type="InterPro" id="IPR000719">
    <property type="entry name" value="Prot_kinase_dom"/>
</dbReference>
<feature type="compositionally biased region" description="Basic and acidic residues" evidence="17">
    <location>
        <begin position="21"/>
        <end position="32"/>
    </location>
</feature>
<feature type="compositionally biased region" description="Low complexity" evidence="17">
    <location>
        <begin position="184"/>
        <end position="197"/>
    </location>
</feature>
<feature type="compositionally biased region" description="Polar residues" evidence="17">
    <location>
        <begin position="745"/>
        <end position="759"/>
    </location>
</feature>
<keyword evidence="6" id="KW-0808">Transferase</keyword>
<keyword evidence="10" id="KW-0539">Nucleus</keyword>
<organism evidence="19 20">
    <name type="scientific">Galendromus occidentalis</name>
    <name type="common">western predatory mite</name>
    <dbReference type="NCBI Taxonomy" id="34638"/>
    <lineage>
        <taxon>Eukaryota</taxon>
        <taxon>Metazoa</taxon>
        <taxon>Ecdysozoa</taxon>
        <taxon>Arthropoda</taxon>
        <taxon>Chelicerata</taxon>
        <taxon>Arachnida</taxon>
        <taxon>Acari</taxon>
        <taxon>Parasitiformes</taxon>
        <taxon>Mesostigmata</taxon>
        <taxon>Gamasina</taxon>
        <taxon>Phytoseioidea</taxon>
        <taxon>Phytoseiidae</taxon>
        <taxon>Typhlodrominae</taxon>
        <taxon>Galendromus</taxon>
    </lineage>
</organism>
<dbReference type="GO" id="GO:0008024">
    <property type="term" value="C:cyclin/CDK positive transcription elongation factor complex"/>
    <property type="evidence" value="ECO:0007669"/>
    <property type="project" value="TreeGrafter"/>
</dbReference>
<comment type="catalytic activity">
    <reaction evidence="13">
        <text>L-threonyl-[protein] + ATP = O-phospho-L-threonyl-[protein] + ADP + H(+)</text>
        <dbReference type="Rhea" id="RHEA:46608"/>
        <dbReference type="Rhea" id="RHEA-COMP:11060"/>
        <dbReference type="Rhea" id="RHEA-COMP:11605"/>
        <dbReference type="ChEBI" id="CHEBI:15378"/>
        <dbReference type="ChEBI" id="CHEBI:30013"/>
        <dbReference type="ChEBI" id="CHEBI:30616"/>
        <dbReference type="ChEBI" id="CHEBI:61977"/>
        <dbReference type="ChEBI" id="CHEBI:456216"/>
        <dbReference type="EC" id="2.7.11.22"/>
    </reaction>
</comment>
<proteinExistence type="inferred from homology"/>
<evidence type="ECO:0000313" key="20">
    <source>
        <dbReference type="RefSeq" id="XP_003748175.1"/>
    </source>
</evidence>
<feature type="compositionally biased region" description="Basic and acidic residues" evidence="17">
    <location>
        <begin position="241"/>
        <end position="253"/>
    </location>
</feature>
<evidence type="ECO:0000256" key="2">
    <source>
        <dbReference type="ARBA" id="ARBA00006485"/>
    </source>
</evidence>
<feature type="binding site" evidence="16">
    <location>
        <position position="436"/>
    </location>
    <ligand>
        <name>ATP</name>
        <dbReference type="ChEBI" id="CHEBI:30616"/>
    </ligand>
</feature>
<protein>
    <recommendedName>
        <fullName evidence="11">Cyclin-dependent kinase 12</fullName>
        <ecNumber evidence="4">2.7.11.22</ecNumber>
        <ecNumber evidence="3">2.7.11.23</ecNumber>
    </recommendedName>
    <alternativeName>
        <fullName evidence="12">Cell division protein kinase 12</fullName>
    </alternativeName>
</protein>